<dbReference type="AlphaFoldDB" id="A0A6C0QP57"/>
<evidence type="ECO:0000313" key="2">
    <source>
        <dbReference type="EMBL" id="QHZ54111.1"/>
    </source>
</evidence>
<dbReference type="EMBL" id="CP019717">
    <property type="protein sequence ID" value="QHZ50026.1"/>
    <property type="molecule type" value="Genomic_DNA"/>
</dbReference>
<reference evidence="1 3" key="1">
    <citation type="journal article" date="2020" name="Int. J. Med. Microbiol.">
        <title>Discovery of Paenibacillus larvae ERIC V: Phenotypic and genomic comparison to genotypes ERIC I-IV reveal different inventories of virulence factors which correlate with epidemiological prevalences of American Foulbrood.</title>
        <authorList>
            <person name="Beims H."/>
            <person name="Bunk B."/>
            <person name="Erler S."/>
            <person name="Mohr K.I."/>
            <person name="Sproer C."/>
            <person name="Pradella S."/>
            <person name="Gunther G."/>
            <person name="Rohde M."/>
            <person name="von der Ohe W."/>
            <person name="Steinert M."/>
        </authorList>
    </citation>
    <scope>NUCLEOTIDE SEQUENCE [LARGE SCALE GENOMIC DNA]</scope>
    <source>
        <strain evidence="1">Eric_V</strain>
    </source>
</reference>
<protein>
    <submittedName>
        <fullName evidence="1">Uncharacterized protein</fullName>
    </submittedName>
</protein>
<name>A0A6C0QP57_9BACL</name>
<dbReference type="EMBL" id="CP019719">
    <property type="protein sequence ID" value="QHZ54111.1"/>
    <property type="molecule type" value="Genomic_DNA"/>
</dbReference>
<organism evidence="1 3">
    <name type="scientific">Paenibacillus larvae subsp. larvae</name>
    <dbReference type="NCBI Taxonomy" id="147375"/>
    <lineage>
        <taxon>Bacteria</taxon>
        <taxon>Bacillati</taxon>
        <taxon>Bacillota</taxon>
        <taxon>Bacilli</taxon>
        <taxon>Bacillales</taxon>
        <taxon>Paenibacillaceae</taxon>
        <taxon>Paenibacillus</taxon>
    </lineage>
</organism>
<accession>A0A6C0QP57</accession>
<evidence type="ECO:0000313" key="1">
    <source>
        <dbReference type="EMBL" id="QHZ50026.1"/>
    </source>
</evidence>
<evidence type="ECO:0000313" key="3">
    <source>
        <dbReference type="Proteomes" id="UP000464330"/>
    </source>
</evidence>
<dbReference type="Proteomes" id="UP000464330">
    <property type="component" value="Chromosome"/>
</dbReference>
<sequence length="105" mass="11856">MSKFKEQLAKDVQQTFMCRDEFAEPHILDEREVWMIIEAFTIDGQPLPYAEGVSLHQVIIHVAESELGYIPTQGQLSELDGVSFRVEKVSVDAGMLKIMMEANVA</sequence>
<gene>
    <name evidence="1" type="ORF">ERICV_00849</name>
    <name evidence="2" type="ORF">ERICV_05127</name>
</gene>
<proteinExistence type="predicted"/>
<accession>A0A6C0R054</accession>
<dbReference type="RefSeq" id="WP_172422929.1">
    <property type="nucleotide sequence ID" value="NZ_CP019717.1"/>
</dbReference>